<organism evidence="3 4">
    <name type="scientific">Amycolatopsis acidicola</name>
    <dbReference type="NCBI Taxonomy" id="2596893"/>
    <lineage>
        <taxon>Bacteria</taxon>
        <taxon>Bacillati</taxon>
        <taxon>Actinomycetota</taxon>
        <taxon>Actinomycetes</taxon>
        <taxon>Pseudonocardiales</taxon>
        <taxon>Pseudonocardiaceae</taxon>
        <taxon>Amycolatopsis</taxon>
    </lineage>
</organism>
<evidence type="ECO:0000313" key="4">
    <source>
        <dbReference type="Proteomes" id="UP000319769"/>
    </source>
</evidence>
<keyword evidence="4" id="KW-1185">Reference proteome</keyword>
<reference evidence="3" key="1">
    <citation type="submission" date="2019-09" db="EMBL/GenBank/DDBJ databases">
        <authorList>
            <person name="Teo W.F.A."/>
            <person name="Duangmal K."/>
        </authorList>
    </citation>
    <scope>NUCLEOTIDE SEQUENCE [LARGE SCALE GENOMIC DNA]</scope>
    <source>
        <strain evidence="3">K81G1</strain>
    </source>
</reference>
<dbReference type="SUPFAM" id="SSF50475">
    <property type="entry name" value="FMN-binding split barrel"/>
    <property type="match status" value="1"/>
</dbReference>
<proteinExistence type="predicted"/>
<dbReference type="GO" id="GO:0016627">
    <property type="term" value="F:oxidoreductase activity, acting on the CH-CH group of donors"/>
    <property type="evidence" value="ECO:0007669"/>
    <property type="project" value="TreeGrafter"/>
</dbReference>
<evidence type="ECO:0000313" key="3">
    <source>
        <dbReference type="EMBL" id="KAA9151242.1"/>
    </source>
</evidence>
<dbReference type="Gene3D" id="2.30.110.10">
    <property type="entry name" value="Electron Transport, Fmn-binding Protein, Chain A"/>
    <property type="match status" value="1"/>
</dbReference>
<dbReference type="RefSeq" id="WP_144755812.1">
    <property type="nucleotide sequence ID" value="NZ_VMNW02000103.1"/>
</dbReference>
<comment type="caution">
    <text evidence="3">The sequence shown here is derived from an EMBL/GenBank/DDBJ whole genome shotgun (WGS) entry which is preliminary data.</text>
</comment>
<dbReference type="InterPro" id="IPR012349">
    <property type="entry name" value="Split_barrel_FMN-bd"/>
</dbReference>
<evidence type="ECO:0000256" key="1">
    <source>
        <dbReference type="ARBA" id="ARBA00023002"/>
    </source>
</evidence>
<dbReference type="InterPro" id="IPR011576">
    <property type="entry name" value="Pyridox_Oxase_N"/>
</dbReference>
<dbReference type="EMBL" id="VMNW02000103">
    <property type="protein sequence ID" value="KAA9151242.1"/>
    <property type="molecule type" value="Genomic_DNA"/>
</dbReference>
<dbReference type="Proteomes" id="UP000319769">
    <property type="component" value="Unassembled WGS sequence"/>
</dbReference>
<dbReference type="GO" id="GO:0070967">
    <property type="term" value="F:coenzyme F420 binding"/>
    <property type="evidence" value="ECO:0007669"/>
    <property type="project" value="TreeGrafter"/>
</dbReference>
<dbReference type="PANTHER" id="PTHR35176">
    <property type="entry name" value="HEME OXYGENASE HI_0854-RELATED"/>
    <property type="match status" value="1"/>
</dbReference>
<evidence type="ECO:0000259" key="2">
    <source>
        <dbReference type="Pfam" id="PF01243"/>
    </source>
</evidence>
<accession>A0A5N0UMS0</accession>
<protein>
    <submittedName>
        <fullName evidence="3">Pyridoxamine 5'-phosphate oxidase family protein</fullName>
    </submittedName>
</protein>
<name>A0A5N0UMS0_9PSEU</name>
<sequence length="176" mass="19107">MDTRNLAELYERPPIEWTYARESLDSGFPQGPGSGGPDRHTTWLTTINPDGTPHVTAVGALWHDGRFWFQAGQSSRKGRNVARDPRCAMSVSFQSMDFVANGVARLITDPAVVAEIAGLWAAGGWPAKVDDSGVALTAPYNAQSAGPPPWHVYAIDVNSAHAVQTEEPYGATRWQF</sequence>
<gene>
    <name evidence="3" type="ORF">FPZ12_039235</name>
</gene>
<dbReference type="AlphaFoldDB" id="A0A5N0UMS0"/>
<keyword evidence="1" id="KW-0560">Oxidoreductase</keyword>
<dbReference type="PANTHER" id="PTHR35176:SF4">
    <property type="entry name" value="PYRIDOXAMINE 5'-PHOSPHATE OXIDASE-RELATED FMN-BINDING"/>
    <property type="match status" value="1"/>
</dbReference>
<dbReference type="OrthoDB" id="157302at2"/>
<dbReference type="InterPro" id="IPR052019">
    <property type="entry name" value="F420H2_bilvrd_red/Heme_oxyg"/>
</dbReference>
<dbReference type="GO" id="GO:0005829">
    <property type="term" value="C:cytosol"/>
    <property type="evidence" value="ECO:0007669"/>
    <property type="project" value="TreeGrafter"/>
</dbReference>
<dbReference type="Pfam" id="PF01243">
    <property type="entry name" value="PNPOx_N"/>
    <property type="match status" value="1"/>
</dbReference>
<feature type="domain" description="Pyridoxamine 5'-phosphate oxidase N-terminal" evidence="2">
    <location>
        <begin position="39"/>
        <end position="160"/>
    </location>
</feature>